<dbReference type="InterPro" id="IPR005674">
    <property type="entry name" value="CocE/Ser_esterase"/>
</dbReference>
<dbReference type="RefSeq" id="WP_151114631.1">
    <property type="nucleotide sequence ID" value="NZ_CP042582.1"/>
</dbReference>
<dbReference type="InterPro" id="IPR000383">
    <property type="entry name" value="Xaa-Pro-like_dom"/>
</dbReference>
<dbReference type="Proteomes" id="UP000325797">
    <property type="component" value="Chromosome"/>
</dbReference>
<keyword evidence="1 3" id="KW-0378">Hydrolase</keyword>
<evidence type="ECO:0000313" key="4">
    <source>
        <dbReference type="Proteomes" id="UP000325797"/>
    </source>
</evidence>
<evidence type="ECO:0000313" key="3">
    <source>
        <dbReference type="EMBL" id="QEX20393.1"/>
    </source>
</evidence>
<dbReference type="Gene3D" id="2.60.120.260">
    <property type="entry name" value="Galactose-binding domain-like"/>
    <property type="match status" value="1"/>
</dbReference>
<dbReference type="InterPro" id="IPR008979">
    <property type="entry name" value="Galactose-bd-like_sf"/>
</dbReference>
<proteinExistence type="predicted"/>
<name>A0A5J6MSV4_9PROT</name>
<dbReference type="NCBIfam" id="TIGR00976">
    <property type="entry name" value="CocE_NonD"/>
    <property type="match status" value="1"/>
</dbReference>
<feature type="domain" description="Xaa-Pro dipeptidyl-peptidase C-terminal" evidence="2">
    <location>
        <begin position="294"/>
        <end position="547"/>
    </location>
</feature>
<dbReference type="PANTHER" id="PTHR43056">
    <property type="entry name" value="PEPTIDASE S9 PROLYL OLIGOPEPTIDASE"/>
    <property type="match status" value="1"/>
</dbReference>
<dbReference type="EMBL" id="CP042582">
    <property type="protein sequence ID" value="QEX20393.1"/>
    <property type="molecule type" value="Genomic_DNA"/>
</dbReference>
<dbReference type="Gene3D" id="3.40.50.1820">
    <property type="entry name" value="alpha/beta hydrolase"/>
    <property type="match status" value="1"/>
</dbReference>
<dbReference type="SMART" id="SM00939">
    <property type="entry name" value="PepX_C"/>
    <property type="match status" value="1"/>
</dbReference>
<dbReference type="OrthoDB" id="9806163at2"/>
<dbReference type="AlphaFoldDB" id="A0A5J6MSV4"/>
<dbReference type="PANTHER" id="PTHR43056:SF10">
    <property type="entry name" value="COCE_NOND FAMILY, PUTATIVE (AFU_ORTHOLOGUE AFUA_7G00600)-RELATED"/>
    <property type="match status" value="1"/>
</dbReference>
<dbReference type="InterPro" id="IPR013736">
    <property type="entry name" value="Xaa-Pro_dipept_C"/>
</dbReference>
<protein>
    <submittedName>
        <fullName evidence="3">Hydrolase</fullName>
    </submittedName>
</protein>
<dbReference type="Pfam" id="PF02129">
    <property type="entry name" value="Peptidase_S15"/>
    <property type="match status" value="1"/>
</dbReference>
<gene>
    <name evidence="3" type="ORF">FRZ61_03100</name>
</gene>
<dbReference type="SUPFAM" id="SSF53474">
    <property type="entry name" value="alpha/beta-Hydrolases"/>
    <property type="match status" value="1"/>
</dbReference>
<keyword evidence="4" id="KW-1185">Reference proteome</keyword>
<reference evidence="3 4" key="1">
    <citation type="submission" date="2019-08" db="EMBL/GenBank/DDBJ databases">
        <title>Hyperibacter terrae gen. nov., sp. nov. and Hyperibacter viscosus sp. nov., two new members in the family Rhodospirillaceae isolated from the rhizosphere of Hypericum perforatum.</title>
        <authorList>
            <person name="Noviana Z."/>
        </authorList>
    </citation>
    <scope>NUCLEOTIDE SEQUENCE [LARGE SCALE GENOMIC DNA]</scope>
    <source>
        <strain evidence="3 4">R5959</strain>
    </source>
</reference>
<dbReference type="Gene3D" id="1.10.3020.10">
    <property type="entry name" value="alpha-amino acid ester hydrolase ( Helical cap domain)"/>
    <property type="match status" value="1"/>
</dbReference>
<dbReference type="SUPFAM" id="SSF49785">
    <property type="entry name" value="Galactose-binding domain-like"/>
    <property type="match status" value="1"/>
</dbReference>
<dbReference type="Pfam" id="PF08530">
    <property type="entry name" value="PepX_C"/>
    <property type="match status" value="1"/>
</dbReference>
<dbReference type="GO" id="GO:0008239">
    <property type="term" value="F:dipeptidyl-peptidase activity"/>
    <property type="evidence" value="ECO:0007669"/>
    <property type="project" value="InterPro"/>
</dbReference>
<dbReference type="InterPro" id="IPR029058">
    <property type="entry name" value="AB_hydrolase_fold"/>
</dbReference>
<evidence type="ECO:0000259" key="2">
    <source>
        <dbReference type="SMART" id="SM00939"/>
    </source>
</evidence>
<organism evidence="3 4">
    <name type="scientific">Hypericibacter adhaerens</name>
    <dbReference type="NCBI Taxonomy" id="2602016"/>
    <lineage>
        <taxon>Bacteria</taxon>
        <taxon>Pseudomonadati</taxon>
        <taxon>Pseudomonadota</taxon>
        <taxon>Alphaproteobacteria</taxon>
        <taxon>Rhodospirillales</taxon>
        <taxon>Dongiaceae</taxon>
        <taxon>Hypericibacter</taxon>
    </lineage>
</organism>
<dbReference type="InterPro" id="IPR050585">
    <property type="entry name" value="Xaa-Pro_dipeptidyl-ppase/CocE"/>
</dbReference>
<dbReference type="KEGG" id="hadh:FRZ61_03100"/>
<sequence length="676" mass="75207">MNAEPIIRDVSDKIDSIELAWIPMTDGRRLAARLWMPKDAARNPVPAVLEYIPYRRRDGTRPRDEEMHPWVAAQGYACARIDIAGSGDSDGLLLDEYLKQEQDDAIEIIAWLASQPWCSGSVGMMGISWGGFNGLQVAARRPPALKAVISLCSTVDRYHDDVHFMGGCLLADNMDWGGAFFEYAGLPPDPQMVGPGWKQTWLRRLEALRPFPPLWLEHQRRDAFWKHGSVCEEYGAIQCPVLGVSGWADGYTAAVFRLAENLKVPCKGIVGPWGHLYPQRGVPDPAIGFLQEAVRWWDRWLKGKQNGVEKDPTLRLYLQDSVPPQSHYDFRPGQWIAIDRWPAAAIEKRVLALNPQGLAAKPEAGAALTLRSPETTGLAGGEWCAYGLGKVAPEMPLDQRMDDAGSLTFDLPALPEPLIVVGAPSVTLEIESDKPQALVAVRLSDVAPDGAATRVAYGLLNLAQRDSHEHPDALAPGKRYRVTVPLTECAHRFATGRRVRISVSSCYWPMAWPSPEAAVLTLHTGESRLALPVLPAGEIRGYPGFGPVEKATALRRTVYDPGREQRQVIFDAESGETVVRNSRDDGLARIDDIGTVIHYGKVKEFAIARNDPLTARCTVSTEMHYKRDGWDARLETRILMSCDKTHFIFHSDIDAYDGGRRFFSRSFDQRVPRDHR</sequence>
<accession>A0A5J6MSV4</accession>
<evidence type="ECO:0000256" key="1">
    <source>
        <dbReference type="ARBA" id="ARBA00022801"/>
    </source>
</evidence>